<name>A0A9J6G0F3_HAELO</name>
<dbReference type="VEuPathDB" id="VectorBase:HLOH_043056"/>
<keyword evidence="3" id="KW-1185">Reference proteome</keyword>
<gene>
    <name evidence="2" type="ORF">HPB48_003095</name>
</gene>
<protein>
    <submittedName>
        <fullName evidence="2">Uncharacterized protein</fullName>
    </submittedName>
</protein>
<organism evidence="2 3">
    <name type="scientific">Haemaphysalis longicornis</name>
    <name type="common">Bush tick</name>
    <dbReference type="NCBI Taxonomy" id="44386"/>
    <lineage>
        <taxon>Eukaryota</taxon>
        <taxon>Metazoa</taxon>
        <taxon>Ecdysozoa</taxon>
        <taxon>Arthropoda</taxon>
        <taxon>Chelicerata</taxon>
        <taxon>Arachnida</taxon>
        <taxon>Acari</taxon>
        <taxon>Parasitiformes</taxon>
        <taxon>Ixodida</taxon>
        <taxon>Ixodoidea</taxon>
        <taxon>Ixodidae</taxon>
        <taxon>Haemaphysalinae</taxon>
        <taxon>Haemaphysalis</taxon>
    </lineage>
</organism>
<evidence type="ECO:0000256" key="1">
    <source>
        <dbReference type="SAM" id="MobiDB-lite"/>
    </source>
</evidence>
<dbReference type="AlphaFoldDB" id="A0A9J6G0F3"/>
<reference evidence="2 3" key="1">
    <citation type="journal article" date="2020" name="Cell">
        <title>Large-Scale Comparative Analyses of Tick Genomes Elucidate Their Genetic Diversity and Vector Capacities.</title>
        <authorList>
            <consortium name="Tick Genome and Microbiome Consortium (TIGMIC)"/>
            <person name="Jia N."/>
            <person name="Wang J."/>
            <person name="Shi W."/>
            <person name="Du L."/>
            <person name="Sun Y."/>
            <person name="Zhan W."/>
            <person name="Jiang J.F."/>
            <person name="Wang Q."/>
            <person name="Zhang B."/>
            <person name="Ji P."/>
            <person name="Bell-Sakyi L."/>
            <person name="Cui X.M."/>
            <person name="Yuan T.T."/>
            <person name="Jiang B.G."/>
            <person name="Yang W.F."/>
            <person name="Lam T.T."/>
            <person name="Chang Q.C."/>
            <person name="Ding S.J."/>
            <person name="Wang X.J."/>
            <person name="Zhu J.G."/>
            <person name="Ruan X.D."/>
            <person name="Zhao L."/>
            <person name="Wei J.T."/>
            <person name="Ye R.Z."/>
            <person name="Que T.C."/>
            <person name="Du C.H."/>
            <person name="Zhou Y.H."/>
            <person name="Cheng J.X."/>
            <person name="Dai P.F."/>
            <person name="Guo W.B."/>
            <person name="Han X.H."/>
            <person name="Huang E.J."/>
            <person name="Li L.F."/>
            <person name="Wei W."/>
            <person name="Gao Y.C."/>
            <person name="Liu J.Z."/>
            <person name="Shao H.Z."/>
            <person name="Wang X."/>
            <person name="Wang C.C."/>
            <person name="Yang T.C."/>
            <person name="Huo Q.B."/>
            <person name="Li W."/>
            <person name="Chen H.Y."/>
            <person name="Chen S.E."/>
            <person name="Zhou L.G."/>
            <person name="Ni X.B."/>
            <person name="Tian J.H."/>
            <person name="Sheng Y."/>
            <person name="Liu T."/>
            <person name="Pan Y.S."/>
            <person name="Xia L.Y."/>
            <person name="Li J."/>
            <person name="Zhao F."/>
            <person name="Cao W.C."/>
        </authorList>
    </citation>
    <scope>NUCLEOTIDE SEQUENCE [LARGE SCALE GENOMIC DNA]</scope>
    <source>
        <strain evidence="2">HaeL-2018</strain>
    </source>
</reference>
<dbReference type="Proteomes" id="UP000821853">
    <property type="component" value="Chromosome 2"/>
</dbReference>
<evidence type="ECO:0000313" key="2">
    <source>
        <dbReference type="EMBL" id="KAH9367860.1"/>
    </source>
</evidence>
<proteinExistence type="predicted"/>
<dbReference type="EMBL" id="JABSTR010000004">
    <property type="protein sequence ID" value="KAH9367860.1"/>
    <property type="molecule type" value="Genomic_DNA"/>
</dbReference>
<accession>A0A9J6G0F3</accession>
<comment type="caution">
    <text evidence="2">The sequence shown here is derived from an EMBL/GenBank/DDBJ whole genome shotgun (WGS) entry which is preliminary data.</text>
</comment>
<feature type="region of interest" description="Disordered" evidence="1">
    <location>
        <begin position="38"/>
        <end position="85"/>
    </location>
</feature>
<sequence>MPMVEIEGESISPENYNNAAGWIESYRCRGRRELSQLTLTSPNKGQHGAGYHVDGGGQRQDSRPRSPSHGCRKERRAPELPTTDVEIILRPKNNLDLRRCSHAALHDSIRHAAGVTLEDALVDTLRVNNLATSSLSAHLA</sequence>
<evidence type="ECO:0000313" key="3">
    <source>
        <dbReference type="Proteomes" id="UP000821853"/>
    </source>
</evidence>